<dbReference type="InterPro" id="IPR013783">
    <property type="entry name" value="Ig-like_fold"/>
</dbReference>
<feature type="domain" description="Alpha-galactosidase NEW3" evidence="4">
    <location>
        <begin position="42"/>
        <end position="118"/>
    </location>
</feature>
<dbReference type="AlphaFoldDB" id="A0A418KRH9"/>
<dbReference type="Proteomes" id="UP000284057">
    <property type="component" value="Unassembled WGS sequence"/>
</dbReference>
<dbReference type="GO" id="GO:0005975">
    <property type="term" value="P:carbohydrate metabolic process"/>
    <property type="evidence" value="ECO:0007669"/>
    <property type="project" value="UniProtKB-ARBA"/>
</dbReference>
<comment type="caution">
    <text evidence="5">The sequence shown here is derived from an EMBL/GenBank/DDBJ whole genome shotgun (WGS) entry which is preliminary data.</text>
</comment>
<dbReference type="PANTHER" id="PTHR39198:SF1">
    <property type="entry name" value="ALPHA-GALACTOSIDASE NEW3 DOMAIN-CONTAINING PROTEIN"/>
    <property type="match status" value="1"/>
</dbReference>
<evidence type="ECO:0000313" key="6">
    <source>
        <dbReference type="Proteomes" id="UP000284057"/>
    </source>
</evidence>
<name>A0A418KRH9_9ACTN</name>
<feature type="signal peptide" evidence="3">
    <location>
        <begin position="1"/>
        <end position="29"/>
    </location>
</feature>
<keyword evidence="3" id="KW-0732">Signal</keyword>
<feature type="domain" description="Alpha-galactosidase NEW3" evidence="4">
    <location>
        <begin position="265"/>
        <end position="338"/>
    </location>
</feature>
<organism evidence="5 6">
    <name type="scientific">Jiangella rhizosphaerae</name>
    <dbReference type="NCBI Taxonomy" id="2293569"/>
    <lineage>
        <taxon>Bacteria</taxon>
        <taxon>Bacillati</taxon>
        <taxon>Actinomycetota</taxon>
        <taxon>Actinomycetes</taxon>
        <taxon>Jiangellales</taxon>
        <taxon>Jiangellaceae</taxon>
        <taxon>Jiangella</taxon>
    </lineage>
</organism>
<dbReference type="OrthoDB" id="8631677at2"/>
<dbReference type="Pfam" id="PF10633">
    <property type="entry name" value="NPCBM_assoc"/>
    <property type="match status" value="3"/>
</dbReference>
<gene>
    <name evidence="5" type="ORF">DY240_11625</name>
</gene>
<proteinExistence type="predicted"/>
<keyword evidence="6" id="KW-1185">Reference proteome</keyword>
<evidence type="ECO:0000256" key="3">
    <source>
        <dbReference type="SAM" id="SignalP"/>
    </source>
</evidence>
<evidence type="ECO:0000256" key="2">
    <source>
        <dbReference type="SAM" id="Phobius"/>
    </source>
</evidence>
<dbReference type="Gene3D" id="2.60.40.10">
    <property type="entry name" value="Immunoglobulins"/>
    <property type="match status" value="3"/>
</dbReference>
<dbReference type="PANTHER" id="PTHR39198">
    <property type="entry name" value="HYPOTHETICAL MEMBRANE PROTEIN, CONSERVED"/>
    <property type="match status" value="1"/>
</dbReference>
<dbReference type="EMBL" id="QUAL01000108">
    <property type="protein sequence ID" value="RIQ25078.1"/>
    <property type="molecule type" value="Genomic_DNA"/>
</dbReference>
<feature type="region of interest" description="Disordered" evidence="1">
    <location>
        <begin position="248"/>
        <end position="267"/>
    </location>
</feature>
<keyword evidence="2" id="KW-0472">Membrane</keyword>
<sequence>MTRRIAFRLPAALLGGGLAAIGLAAPASAVEIVTPYPAVRAEAGESTTFDLQVLSDAREAVSLGVSEAPEGWSAVFRGGGREVDAVHADPSAPAEVQLEVRVPAETAAGVHQVTVVASGRSGDATLPLQLRVVEQAADAFELTTEFTTLRGSGTDTYRFDLTLANHSGQEATFALAATGPEGWNVTASPSAEQQAATATVDAGGTTTIAVEADPPDNVPAGTYPIAVQATGEGTTLQAELAAEVTGSSSFTLTTPSERLNASGSAGDTGTMTVLVRNDGNAPLQGVELSATPPSDWEVEFEPSVIEAIPPGESAQATARITPTGDAIAGDYVVTVSAASGGTTEEMDIRYAVETSATWGFAGGLIIVAAAGALVLVYRRYGRR</sequence>
<evidence type="ECO:0000313" key="5">
    <source>
        <dbReference type="EMBL" id="RIQ25078.1"/>
    </source>
</evidence>
<keyword evidence="2" id="KW-0812">Transmembrane</keyword>
<evidence type="ECO:0000259" key="4">
    <source>
        <dbReference type="Pfam" id="PF10633"/>
    </source>
</evidence>
<protein>
    <recommendedName>
        <fullName evidence="4">Alpha-galactosidase NEW3 domain-containing protein</fullName>
    </recommendedName>
</protein>
<feature type="transmembrane region" description="Helical" evidence="2">
    <location>
        <begin position="358"/>
        <end position="377"/>
    </location>
</feature>
<keyword evidence="2" id="KW-1133">Transmembrane helix</keyword>
<evidence type="ECO:0000256" key="1">
    <source>
        <dbReference type="SAM" id="MobiDB-lite"/>
    </source>
</evidence>
<reference evidence="5 6" key="1">
    <citation type="submission" date="2018-09" db="EMBL/GenBank/DDBJ databases">
        <title>Isolation, diversity and antifungal activity of actinobacteria from wheat.</title>
        <authorList>
            <person name="Han C."/>
        </authorList>
    </citation>
    <scope>NUCLEOTIDE SEQUENCE [LARGE SCALE GENOMIC DNA]</scope>
    <source>
        <strain evidence="5 6">NEAU-YY265</strain>
    </source>
</reference>
<accession>A0A418KRH9</accession>
<dbReference type="InterPro" id="IPR018905">
    <property type="entry name" value="A-galactase_NEW3"/>
</dbReference>
<feature type="chain" id="PRO_5019164460" description="Alpha-galactosidase NEW3 domain-containing protein" evidence="3">
    <location>
        <begin position="30"/>
        <end position="383"/>
    </location>
</feature>
<feature type="domain" description="Alpha-galactosidase NEW3" evidence="4">
    <location>
        <begin position="158"/>
        <end position="230"/>
    </location>
</feature>
<dbReference type="RefSeq" id="WP_119660060.1">
    <property type="nucleotide sequence ID" value="NZ_QUAL01000108.1"/>
</dbReference>